<keyword evidence="3" id="KW-0547">Nucleotide-binding</keyword>
<dbReference type="GO" id="GO:0043740">
    <property type="term" value="F:GTP cyclohydrolase IIa activity"/>
    <property type="evidence" value="ECO:0007669"/>
    <property type="project" value="UniProtKB-UniRule"/>
</dbReference>
<reference evidence="5" key="1">
    <citation type="submission" date="2024-03" db="EMBL/GenBank/DDBJ databases">
        <title>Complete genome sequence of Sulfurisphaera javensis strain KD-1.</title>
        <authorList>
            <person name="Sakai H."/>
            <person name="Nur N."/>
            <person name="Suwanto A."/>
            <person name="Kurosawa N."/>
        </authorList>
    </citation>
    <scope>NUCLEOTIDE SEQUENCE</scope>
    <source>
        <strain evidence="5">KD-1</strain>
    </source>
</reference>
<dbReference type="AlphaFoldDB" id="A0AAT9GRF0"/>
<gene>
    <name evidence="3" type="primary">gch3</name>
    <name evidence="5" type="ORF">SJAV_13870</name>
</gene>
<evidence type="ECO:0000256" key="3">
    <source>
        <dbReference type="HAMAP-Rule" id="MF_00608"/>
    </source>
</evidence>
<dbReference type="Gene3D" id="3.30.70.270">
    <property type="match status" value="2"/>
</dbReference>
<comment type="function">
    <text evidence="3 4">Catalyzes the formation of 2-amino-5-formylamino-6-ribofuranosylamino-4(3H)-pyrimidinone ribonucleotide monophosphate and inorganic phosphate from GTP. Also has an independent pyrophosphate phosphohydrolase activity.</text>
</comment>
<accession>A0AAT9GRF0</accession>
<evidence type="ECO:0000256" key="1">
    <source>
        <dbReference type="ARBA" id="ARBA00022801"/>
    </source>
</evidence>
<name>A0AAT9GRF0_9CREN</name>
<dbReference type="KEGG" id="sjv:SJAV_13870"/>
<comment type="similarity">
    <text evidence="3 4">Belongs to the archaeal-type GTP cyclohydrolase family.</text>
</comment>
<evidence type="ECO:0000313" key="5">
    <source>
        <dbReference type="EMBL" id="BFH73443.1"/>
    </source>
</evidence>
<evidence type="ECO:0000256" key="4">
    <source>
        <dbReference type="PIRNR" id="PIRNR009265"/>
    </source>
</evidence>
<dbReference type="InterPro" id="IPR007839">
    <property type="entry name" value="GTP_CycHdrlase_3"/>
</dbReference>
<evidence type="ECO:0000256" key="2">
    <source>
        <dbReference type="ARBA" id="ARBA00023134"/>
    </source>
</evidence>
<dbReference type="PANTHER" id="PTHR42202">
    <property type="entry name" value="GTP CYCLOHYDROLASE III"/>
    <property type="match status" value="1"/>
</dbReference>
<dbReference type="GeneID" id="92354338"/>
<dbReference type="Pfam" id="PF05165">
    <property type="entry name" value="GCH_III"/>
    <property type="match status" value="1"/>
</dbReference>
<dbReference type="GO" id="GO:0005525">
    <property type="term" value="F:GTP binding"/>
    <property type="evidence" value="ECO:0007669"/>
    <property type="project" value="UniProtKB-KW"/>
</dbReference>
<dbReference type="HAMAP" id="MF_00608">
    <property type="entry name" value="GTP_cyclohydro_3"/>
    <property type="match status" value="1"/>
</dbReference>
<dbReference type="InterPro" id="IPR043128">
    <property type="entry name" value="Rev_trsase/Diguanyl_cyclase"/>
</dbReference>
<dbReference type="RefSeq" id="WP_369609031.1">
    <property type="nucleotide sequence ID" value="NZ_AP031322.1"/>
</dbReference>
<proteinExistence type="inferred from homology"/>
<keyword evidence="2 3" id="KW-0342">GTP-binding</keyword>
<dbReference type="PIRSF" id="PIRSF009265">
    <property type="entry name" value="GTP_cyclohydro_3"/>
    <property type="match status" value="1"/>
</dbReference>
<dbReference type="EC" id="3.5.4.29" evidence="3 4"/>
<protein>
    <recommendedName>
        <fullName evidence="3 4">GTP cyclohydrolase III</fullName>
        <ecNumber evidence="3 4">3.5.4.29</ecNumber>
    </recommendedName>
</protein>
<dbReference type="EMBL" id="AP031322">
    <property type="protein sequence ID" value="BFH73443.1"/>
    <property type="molecule type" value="Genomic_DNA"/>
</dbReference>
<keyword evidence="1 3" id="KW-0378">Hydrolase</keyword>
<comment type="catalytic activity">
    <reaction evidence="3 4">
        <text>GTP + 3 H2O = 2-amino-5-formylamino-6-(5-phospho-D-ribosylamino)pyrimidin-4(3H)-one + 2 phosphate + 2 H(+)</text>
        <dbReference type="Rhea" id="RHEA:22468"/>
        <dbReference type="ChEBI" id="CHEBI:15377"/>
        <dbReference type="ChEBI" id="CHEBI:15378"/>
        <dbReference type="ChEBI" id="CHEBI:37565"/>
        <dbReference type="ChEBI" id="CHEBI:43474"/>
        <dbReference type="ChEBI" id="CHEBI:57258"/>
        <dbReference type="EC" id="3.5.4.29"/>
    </reaction>
</comment>
<dbReference type="PANTHER" id="PTHR42202:SF1">
    <property type="entry name" value="GTP CYCLOHYDROLASE III"/>
    <property type="match status" value="1"/>
</dbReference>
<sequence length="222" mass="25525">MKIAEINLEGYKEWTESLGYDREWKIQSFQHNFLSELTQLASEINSFAVTYRYDSYILLLDGAEISKIDQVISKIRDLSPVPIKVCYGYGKTFLEAEKNCEHGEKISDFNDEKILVAHFDLDGFTRRRYLFDAYLEIFEVYNKIFNIMQNLGGLAYYFGGDNIGAFLNVEMLNHVKDIVESISGLKVGVGIGNNPREGLKNAAKALHIIRLYRDRKIEIVQS</sequence>
<organism evidence="5">
    <name type="scientific">Sulfurisphaera javensis</name>
    <dbReference type="NCBI Taxonomy" id="2049879"/>
    <lineage>
        <taxon>Archaea</taxon>
        <taxon>Thermoproteota</taxon>
        <taxon>Thermoprotei</taxon>
        <taxon>Sulfolobales</taxon>
        <taxon>Sulfolobaceae</taxon>
        <taxon>Sulfurisphaera</taxon>
    </lineage>
</organism>